<accession>A0A560GHM2</accession>
<proteinExistence type="predicted"/>
<keyword evidence="1" id="KW-0812">Transmembrane</keyword>
<keyword evidence="1" id="KW-0472">Membrane</keyword>
<evidence type="ECO:0000256" key="1">
    <source>
        <dbReference type="SAM" id="Phobius"/>
    </source>
</evidence>
<dbReference type="EMBL" id="VITR01000035">
    <property type="protein sequence ID" value="TWB33269.1"/>
    <property type="molecule type" value="Genomic_DNA"/>
</dbReference>
<evidence type="ECO:0000313" key="3">
    <source>
        <dbReference type="Proteomes" id="UP000315751"/>
    </source>
</evidence>
<feature type="transmembrane region" description="Helical" evidence="1">
    <location>
        <begin position="200"/>
        <end position="218"/>
    </location>
</feature>
<name>A0A560GHM2_9PROT</name>
<organism evidence="2 3">
    <name type="scientific">Nitrospirillum amazonense</name>
    <dbReference type="NCBI Taxonomy" id="28077"/>
    <lineage>
        <taxon>Bacteria</taxon>
        <taxon>Pseudomonadati</taxon>
        <taxon>Pseudomonadota</taxon>
        <taxon>Alphaproteobacteria</taxon>
        <taxon>Rhodospirillales</taxon>
        <taxon>Azospirillaceae</taxon>
        <taxon>Nitrospirillum</taxon>
    </lineage>
</organism>
<keyword evidence="1" id="KW-1133">Transmembrane helix</keyword>
<dbReference type="Proteomes" id="UP000315751">
    <property type="component" value="Unassembled WGS sequence"/>
</dbReference>
<dbReference type="AlphaFoldDB" id="A0A560GHM2"/>
<sequence length="229" mass="25447">MAAAPPCRYNPRLYSFASQGTLVLGECPKDMEQELPVWRVRVHNTLRQGPERDASVAQAGYDVEQVGQRAAETVEFPHHQRIARLQEVEARLETGPIITRTGCLVLEQMAGVHSGSDQSIALQGLALTVILGRDAHVADQHVRKTPPKWFLRTLPFRHRFSCRKWQGAVGRDAVALPLSENRYFLAKGSRRGRQSNAPQAVYFPAIIITAVALGLSVYRSTSRISLVLT</sequence>
<comment type="caution">
    <text evidence="2">The sequence shown here is derived from an EMBL/GenBank/DDBJ whole genome shotgun (WGS) entry which is preliminary data.</text>
</comment>
<keyword evidence="3" id="KW-1185">Reference proteome</keyword>
<protein>
    <submittedName>
        <fullName evidence="2">Uncharacterized protein</fullName>
    </submittedName>
</protein>
<evidence type="ECO:0000313" key="2">
    <source>
        <dbReference type="EMBL" id="TWB33269.1"/>
    </source>
</evidence>
<gene>
    <name evidence="2" type="ORF">FBZ90_13511</name>
</gene>
<reference evidence="2 3" key="1">
    <citation type="submission" date="2019-06" db="EMBL/GenBank/DDBJ databases">
        <title>Genomic Encyclopedia of Type Strains, Phase IV (KMG-V): Genome sequencing to study the core and pangenomes of soil and plant-associated prokaryotes.</title>
        <authorList>
            <person name="Whitman W."/>
        </authorList>
    </citation>
    <scope>NUCLEOTIDE SEQUENCE [LARGE SCALE GENOMIC DNA]</scope>
    <source>
        <strain evidence="2 3">BR 11622</strain>
    </source>
</reference>